<dbReference type="Gene3D" id="3.60.10.10">
    <property type="entry name" value="Endonuclease/exonuclease/phosphatase"/>
    <property type="match status" value="1"/>
</dbReference>
<comment type="caution">
    <text evidence="3">The sequence shown here is derived from an EMBL/GenBank/DDBJ whole genome shotgun (WGS) entry which is preliminary data.</text>
</comment>
<feature type="chain" id="PRO_5013308086" description="Endonuclease/exonuclease/phosphatase domain-containing protein" evidence="1">
    <location>
        <begin position="26"/>
        <end position="355"/>
    </location>
</feature>
<accession>A0A2A2D1A1</accession>
<reference evidence="3 4" key="1">
    <citation type="submission" date="2017-08" db="EMBL/GenBank/DDBJ databases">
        <title>Genome sequence of Streptomyces albireticuli NRRL B-1670.</title>
        <authorList>
            <person name="Graham D.E."/>
            <person name="Mahan K.M."/>
            <person name="Klingeman D.M."/>
            <person name="Hettich R.L."/>
            <person name="Parry R.J."/>
            <person name="Spain J.C."/>
        </authorList>
    </citation>
    <scope>NUCLEOTIDE SEQUENCE [LARGE SCALE GENOMIC DNA]</scope>
    <source>
        <strain evidence="3 4">NRRL B-1670</strain>
    </source>
</reference>
<sequence>MNIKAIASASCVGLLLSMAGGQAVAGSNVPKMADKAKFSVMAFNIEQLPKSVPWWTPGTEYRQDRVNNAETVILNNDADVVVLDEAFTSEAEALTNTDKIKNKYPYQTKLVGVQCSGDEWDSYSGDCSRSLVVISGGVKILSKFKITEKHQLTFDDSSKNSWDYWANKGAGLVKLDVNGTSAWLAGTHLQADEKTPEEDRKIRVKQITQLRTWATQKSGGAPIVVAGDFNVPYYEIDHNDQSAPKSEVSEEFKEAEKELGCALFPQASYPTFEKKYTYDMVKNPRAKLRLDKENTLAKYKNVLDYVGCIKGDAAAPAFPDLEGGKILDDYSVPSGEKGELKIPSDHYPLISWVEL</sequence>
<organism evidence="3 4">
    <name type="scientific">Streptomyces albireticuli</name>
    <dbReference type="NCBI Taxonomy" id="1940"/>
    <lineage>
        <taxon>Bacteria</taxon>
        <taxon>Bacillati</taxon>
        <taxon>Actinomycetota</taxon>
        <taxon>Actinomycetes</taxon>
        <taxon>Kitasatosporales</taxon>
        <taxon>Streptomycetaceae</taxon>
        <taxon>Streptomyces</taxon>
    </lineage>
</organism>
<dbReference type="Pfam" id="PF03372">
    <property type="entry name" value="Exo_endo_phos"/>
    <property type="match status" value="1"/>
</dbReference>
<dbReference type="EMBL" id="NSJV01000580">
    <property type="protein sequence ID" value="PAU45196.1"/>
    <property type="molecule type" value="Genomic_DNA"/>
</dbReference>
<keyword evidence="1" id="KW-0732">Signal</keyword>
<dbReference type="InterPro" id="IPR036691">
    <property type="entry name" value="Endo/exonu/phosph_ase_sf"/>
</dbReference>
<proteinExistence type="predicted"/>
<dbReference type="AlphaFoldDB" id="A0A2A2D1A1"/>
<name>A0A2A2D1A1_9ACTN</name>
<dbReference type="Proteomes" id="UP000218944">
    <property type="component" value="Unassembled WGS sequence"/>
</dbReference>
<evidence type="ECO:0000259" key="2">
    <source>
        <dbReference type="Pfam" id="PF03372"/>
    </source>
</evidence>
<dbReference type="SUPFAM" id="SSF56219">
    <property type="entry name" value="DNase I-like"/>
    <property type="match status" value="1"/>
</dbReference>
<evidence type="ECO:0000313" key="3">
    <source>
        <dbReference type="EMBL" id="PAU45196.1"/>
    </source>
</evidence>
<evidence type="ECO:0000313" key="4">
    <source>
        <dbReference type="Proteomes" id="UP000218944"/>
    </source>
</evidence>
<dbReference type="PANTHER" id="PTHR16320">
    <property type="entry name" value="SPHINGOMYELINASE FAMILY MEMBER"/>
    <property type="match status" value="1"/>
</dbReference>
<evidence type="ECO:0000256" key="1">
    <source>
        <dbReference type="SAM" id="SignalP"/>
    </source>
</evidence>
<keyword evidence="4" id="KW-1185">Reference proteome</keyword>
<dbReference type="PANTHER" id="PTHR16320:SF23">
    <property type="entry name" value="SPHINGOMYELINASE C 1"/>
    <property type="match status" value="1"/>
</dbReference>
<gene>
    <name evidence="3" type="ORF">CK936_30810</name>
</gene>
<protein>
    <recommendedName>
        <fullName evidence="2">Endonuclease/exonuclease/phosphatase domain-containing protein</fullName>
    </recommendedName>
</protein>
<feature type="signal peptide" evidence="1">
    <location>
        <begin position="1"/>
        <end position="25"/>
    </location>
</feature>
<dbReference type="InterPro" id="IPR005135">
    <property type="entry name" value="Endo/exonuclease/phosphatase"/>
</dbReference>
<dbReference type="GO" id="GO:0004767">
    <property type="term" value="F:sphingomyelin phosphodiesterase activity"/>
    <property type="evidence" value="ECO:0007669"/>
    <property type="project" value="InterPro"/>
</dbReference>
<dbReference type="InterPro" id="IPR038772">
    <property type="entry name" value="Sph/SMPD2-like"/>
</dbReference>
<feature type="domain" description="Endonuclease/exonuclease/phosphatase" evidence="2">
    <location>
        <begin position="64"/>
        <end position="245"/>
    </location>
</feature>